<comment type="caution">
    <text evidence="2">The sequence shown here is derived from an EMBL/GenBank/DDBJ whole genome shotgun (WGS) entry which is preliminary data.</text>
</comment>
<proteinExistence type="predicted"/>
<evidence type="ECO:0000256" key="1">
    <source>
        <dbReference type="SAM" id="Phobius"/>
    </source>
</evidence>
<reference evidence="3" key="1">
    <citation type="submission" date="2017-07" db="EMBL/GenBank/DDBJ databases">
        <title>Draft genome sequence of Effusibacillus lacus strain skLN1.</title>
        <authorList>
            <person name="Watanabe M."/>
            <person name="Kojima H."/>
            <person name="Fukui M."/>
        </authorList>
    </citation>
    <scope>NUCLEOTIDE SEQUENCE [LARGE SCALE GENOMIC DNA]</scope>
    <source>
        <strain evidence="3">skLN1</strain>
    </source>
</reference>
<dbReference type="EMBL" id="BDUF01000106">
    <property type="protein sequence ID" value="GAX91657.1"/>
    <property type="molecule type" value="Genomic_DNA"/>
</dbReference>
<gene>
    <name evidence="2" type="ORF">EFBL_3347</name>
</gene>
<dbReference type="AlphaFoldDB" id="A0A292YKL8"/>
<organism evidence="2 3">
    <name type="scientific">Effusibacillus lacus</name>
    <dbReference type="NCBI Taxonomy" id="1348429"/>
    <lineage>
        <taxon>Bacteria</taxon>
        <taxon>Bacillati</taxon>
        <taxon>Bacillota</taxon>
        <taxon>Bacilli</taxon>
        <taxon>Bacillales</taxon>
        <taxon>Alicyclobacillaceae</taxon>
        <taxon>Effusibacillus</taxon>
    </lineage>
</organism>
<protein>
    <submittedName>
        <fullName evidence="2">Uncharacterized protein</fullName>
    </submittedName>
</protein>
<accession>A0A292YKL8</accession>
<keyword evidence="3" id="KW-1185">Reference proteome</keyword>
<keyword evidence="1" id="KW-0812">Transmembrane</keyword>
<keyword evidence="1" id="KW-0472">Membrane</keyword>
<name>A0A292YKL8_9BACL</name>
<evidence type="ECO:0000313" key="2">
    <source>
        <dbReference type="EMBL" id="GAX91657.1"/>
    </source>
</evidence>
<feature type="transmembrane region" description="Helical" evidence="1">
    <location>
        <begin position="12"/>
        <end position="38"/>
    </location>
</feature>
<dbReference type="Proteomes" id="UP000217785">
    <property type="component" value="Unassembled WGS sequence"/>
</dbReference>
<sequence length="51" mass="5769">MDSMMQMSPAMMFGVAAFWGLGIAIGLALLAGTFYLIWRFIRAIEKRNEKL</sequence>
<evidence type="ECO:0000313" key="3">
    <source>
        <dbReference type="Proteomes" id="UP000217785"/>
    </source>
</evidence>
<keyword evidence="1" id="KW-1133">Transmembrane helix</keyword>